<keyword evidence="7 8" id="KW-0349">Heme</keyword>
<feature type="signal peptide" evidence="9">
    <location>
        <begin position="1"/>
        <end position="20"/>
    </location>
</feature>
<protein>
    <submittedName>
        <fullName evidence="10">Cytochrome P450 3130A1</fullName>
    </submittedName>
</protein>
<dbReference type="GO" id="GO:0006082">
    <property type="term" value="P:organic acid metabolic process"/>
    <property type="evidence" value="ECO:0007669"/>
    <property type="project" value="TreeGrafter"/>
</dbReference>
<dbReference type="PRINTS" id="PR00385">
    <property type="entry name" value="P450"/>
</dbReference>
<comment type="cofactor">
    <cofactor evidence="1 7">
        <name>heme</name>
        <dbReference type="ChEBI" id="CHEBI:30413"/>
    </cofactor>
</comment>
<keyword evidence="6 8" id="KW-0503">Monooxygenase</keyword>
<name>A0A0F7IZY1_PARNA</name>
<dbReference type="GO" id="GO:0005737">
    <property type="term" value="C:cytoplasm"/>
    <property type="evidence" value="ECO:0007669"/>
    <property type="project" value="TreeGrafter"/>
</dbReference>
<evidence type="ECO:0000256" key="9">
    <source>
        <dbReference type="SAM" id="SignalP"/>
    </source>
</evidence>
<dbReference type="GO" id="GO:0006805">
    <property type="term" value="P:xenobiotic metabolic process"/>
    <property type="evidence" value="ECO:0007669"/>
    <property type="project" value="TreeGrafter"/>
</dbReference>
<comment type="similarity">
    <text evidence="2 8">Belongs to the cytochrome P450 family.</text>
</comment>
<dbReference type="CDD" id="cd20617">
    <property type="entry name" value="CYP1_2-like"/>
    <property type="match status" value="1"/>
</dbReference>
<evidence type="ECO:0000256" key="5">
    <source>
        <dbReference type="ARBA" id="ARBA00023004"/>
    </source>
</evidence>
<dbReference type="FunFam" id="1.10.630.10:FF:000036">
    <property type="entry name" value="CYtochrome P450 family"/>
    <property type="match status" value="1"/>
</dbReference>
<dbReference type="AlphaFoldDB" id="A0A0F7IZY1"/>
<gene>
    <name evidence="10" type="primary">CYP3130A1</name>
</gene>
<dbReference type="InterPro" id="IPR050182">
    <property type="entry name" value="Cytochrome_P450_fam2"/>
</dbReference>
<evidence type="ECO:0000256" key="2">
    <source>
        <dbReference type="ARBA" id="ARBA00010617"/>
    </source>
</evidence>
<evidence type="ECO:0000256" key="6">
    <source>
        <dbReference type="ARBA" id="ARBA00023033"/>
    </source>
</evidence>
<dbReference type="PRINTS" id="PR00463">
    <property type="entry name" value="EP450I"/>
</dbReference>
<evidence type="ECO:0000256" key="4">
    <source>
        <dbReference type="ARBA" id="ARBA00023002"/>
    </source>
</evidence>
<sequence>MWDILVVFLAVLAVATYIKAWSHPKDFAPGPNLALPIVGNAWMFGPDLILGMEKLKSVYGNVVGFWLGPQRCVAVFDFDTLQDILSKPETTDRQAIKMGRVMRRGQSLEGDPGVLSSSGQTWMEMRRFSLHTLRDFGVGKNILEDVIDDEVSSLIQHIDDNFVNQPVDVRQLFNVAVLASLWRIISGESLKTGDPKLQQLVTYVQTITQEFGSPLVAVGLNHPWLLNVLIATGYSKFLQGVHDLFDFCKSLLETHKSQAIDSQNPLTFTEATLGKIRETQDRNSPFHQELGDLNLLSILVDFFIAGSDTTSNSINWAMLYMIKHPDIQSKVRQELDAKVGPNKRARMSERHLTPYTEAVIHEIQRKGNILPASVFHQTTENSRIQIGNYSIPPKTVIIPMIGSIMHDPEHFDNPSLFNPDRFLTQDHDLKFTPHPRVIPFGVGKRRCLGEIMARTTLYKFFTALVQKYEIISGQSEPIEDISDIGVVRNPTKYKLIFKPRKSHS</sequence>
<dbReference type="InterPro" id="IPR036396">
    <property type="entry name" value="Cyt_P450_sf"/>
</dbReference>
<dbReference type="Pfam" id="PF00067">
    <property type="entry name" value="p450"/>
    <property type="match status" value="1"/>
</dbReference>
<dbReference type="GO" id="GO:0005506">
    <property type="term" value="F:iron ion binding"/>
    <property type="evidence" value="ECO:0007669"/>
    <property type="project" value="InterPro"/>
</dbReference>
<evidence type="ECO:0000256" key="3">
    <source>
        <dbReference type="ARBA" id="ARBA00022723"/>
    </source>
</evidence>
<keyword evidence="5 7" id="KW-0408">Iron</keyword>
<dbReference type="GO" id="GO:0020037">
    <property type="term" value="F:heme binding"/>
    <property type="evidence" value="ECO:0007669"/>
    <property type="project" value="InterPro"/>
</dbReference>
<dbReference type="PANTHER" id="PTHR24300">
    <property type="entry name" value="CYTOCHROME P450 508A4-RELATED"/>
    <property type="match status" value="1"/>
</dbReference>
<keyword evidence="3 7" id="KW-0479">Metal-binding</keyword>
<feature type="binding site" description="axial binding residue" evidence="7">
    <location>
        <position position="447"/>
    </location>
    <ligand>
        <name>heme</name>
        <dbReference type="ChEBI" id="CHEBI:30413"/>
    </ligand>
    <ligandPart>
        <name>Fe</name>
        <dbReference type="ChEBI" id="CHEBI:18248"/>
    </ligandPart>
</feature>
<accession>A0A0F7IZY1</accession>
<dbReference type="PROSITE" id="PS00086">
    <property type="entry name" value="CYTOCHROME_P450"/>
    <property type="match status" value="1"/>
</dbReference>
<proteinExistence type="evidence at transcript level"/>
<keyword evidence="4 8" id="KW-0560">Oxidoreductase</keyword>
<dbReference type="EMBL" id="KP899588">
    <property type="protein sequence ID" value="AKH03520.1"/>
    <property type="molecule type" value="mRNA"/>
</dbReference>
<dbReference type="GO" id="GO:0016712">
    <property type="term" value="F:oxidoreductase activity, acting on paired donors, with incorporation or reduction of molecular oxygen, reduced flavin or flavoprotein as one donor, and incorporation of one atom of oxygen"/>
    <property type="evidence" value="ECO:0007669"/>
    <property type="project" value="TreeGrafter"/>
</dbReference>
<dbReference type="Gene3D" id="1.10.630.10">
    <property type="entry name" value="Cytochrome P450"/>
    <property type="match status" value="1"/>
</dbReference>
<feature type="chain" id="PRO_5002516706" evidence="9">
    <location>
        <begin position="21"/>
        <end position="504"/>
    </location>
</feature>
<dbReference type="InterPro" id="IPR002401">
    <property type="entry name" value="Cyt_P450_E_grp-I"/>
</dbReference>
<dbReference type="InterPro" id="IPR001128">
    <property type="entry name" value="Cyt_P450"/>
</dbReference>
<dbReference type="PANTHER" id="PTHR24300:SF375">
    <property type="entry name" value="CYTOCHROME P450 FAMILY"/>
    <property type="match status" value="1"/>
</dbReference>
<evidence type="ECO:0000256" key="1">
    <source>
        <dbReference type="ARBA" id="ARBA00001971"/>
    </source>
</evidence>
<dbReference type="SUPFAM" id="SSF48264">
    <property type="entry name" value="Cytochrome P450"/>
    <property type="match status" value="1"/>
</dbReference>
<dbReference type="InterPro" id="IPR017972">
    <property type="entry name" value="Cyt_P450_CS"/>
</dbReference>
<evidence type="ECO:0000256" key="8">
    <source>
        <dbReference type="RuleBase" id="RU000461"/>
    </source>
</evidence>
<keyword evidence="9" id="KW-0732">Signal</keyword>
<reference evidence="10" key="1">
    <citation type="journal article" date="2015" name="Environ. Sci. Technol.">
        <title>Identification of the Full 46 Cytochrome P450 (CYP) Complement and Modulation of CYP Expression in Response to Water-Accommodated Fractions of Crude Oil in the Cyclopoid Copepod Paracyclopina nana.</title>
        <authorList>
            <person name="Han J."/>
            <person name="Won E.J."/>
            <person name="Kim H.S."/>
            <person name="Nelson D.R."/>
            <person name="Lee S.J."/>
            <person name="Park H.G."/>
            <person name="Lee J.S."/>
        </authorList>
    </citation>
    <scope>NUCLEOTIDE SEQUENCE</scope>
</reference>
<evidence type="ECO:0000256" key="7">
    <source>
        <dbReference type="PIRSR" id="PIRSR602401-1"/>
    </source>
</evidence>
<organism evidence="10">
    <name type="scientific">Paracyclopina nana</name>
    <name type="common">Marine copepod</name>
    <dbReference type="NCBI Taxonomy" id="565004"/>
    <lineage>
        <taxon>Eukaryota</taxon>
        <taxon>Metazoa</taxon>
        <taxon>Ecdysozoa</taxon>
        <taxon>Arthropoda</taxon>
        <taxon>Crustacea</taxon>
        <taxon>Multicrustacea</taxon>
        <taxon>Hexanauplia</taxon>
        <taxon>Copepoda</taxon>
        <taxon>Cyclopoida</taxon>
        <taxon>Cyclopettidae</taxon>
        <taxon>Paracyclopina</taxon>
    </lineage>
</organism>
<evidence type="ECO:0000313" key="10">
    <source>
        <dbReference type="EMBL" id="AKH03520.1"/>
    </source>
</evidence>